<proteinExistence type="predicted"/>
<evidence type="ECO:0000256" key="1">
    <source>
        <dbReference type="SAM" id="Phobius"/>
    </source>
</evidence>
<protein>
    <submittedName>
        <fullName evidence="2">Uncharacterized protein</fullName>
    </submittedName>
</protein>
<evidence type="ECO:0000313" key="2">
    <source>
        <dbReference type="EMBL" id="MBC2845890.1"/>
    </source>
</evidence>
<sequence>MALILTAAVTIGLFVSGLLEILDYFIVKALLLIGFGILFSAAIVYGIKNDTKKNRPEDKLQDDSH</sequence>
<gene>
    <name evidence="2" type="ORF">H7F21_12355</name>
</gene>
<keyword evidence="3" id="KW-1185">Reference proteome</keyword>
<keyword evidence="1" id="KW-1133">Transmembrane helix</keyword>
<keyword evidence="1" id="KW-0812">Transmembrane</keyword>
<feature type="transmembrane region" description="Helical" evidence="1">
    <location>
        <begin position="29"/>
        <end position="47"/>
    </location>
</feature>
<dbReference type="AlphaFoldDB" id="A0A842IS88"/>
<comment type="caution">
    <text evidence="2">The sequence shown here is derived from an EMBL/GenBank/DDBJ whole genome shotgun (WGS) entry which is preliminary data.</text>
</comment>
<keyword evidence="1" id="KW-0472">Membrane</keyword>
<accession>A0A842IS88</accession>
<dbReference type="Proteomes" id="UP000533900">
    <property type="component" value="Unassembled WGS sequence"/>
</dbReference>
<evidence type="ECO:0000313" key="3">
    <source>
        <dbReference type="Proteomes" id="UP000533900"/>
    </source>
</evidence>
<reference evidence="2" key="1">
    <citation type="submission" date="2020-08" db="EMBL/GenBank/DDBJ databases">
        <title>Winogradskyella ouciana sp. nov., isolated from the hadal seawater of the Mariana Trench.</title>
        <authorList>
            <person name="He X."/>
        </authorList>
    </citation>
    <scope>NUCLEOTIDE SEQUENCE [LARGE SCALE GENOMIC DNA]</scope>
    <source>
        <strain evidence="2">KCTC 52348</strain>
    </source>
</reference>
<organism evidence="2 3">
    <name type="scientific">Winogradskyella flava</name>
    <dbReference type="NCBI Taxonomy" id="1884876"/>
    <lineage>
        <taxon>Bacteria</taxon>
        <taxon>Pseudomonadati</taxon>
        <taxon>Bacteroidota</taxon>
        <taxon>Flavobacteriia</taxon>
        <taxon>Flavobacteriales</taxon>
        <taxon>Flavobacteriaceae</taxon>
        <taxon>Winogradskyella</taxon>
    </lineage>
</organism>
<dbReference type="RefSeq" id="WP_185789597.1">
    <property type="nucleotide sequence ID" value="NZ_CANMIT010000009.1"/>
</dbReference>
<name>A0A842IS88_9FLAO</name>
<dbReference type="EMBL" id="JACLCP010000003">
    <property type="protein sequence ID" value="MBC2845890.1"/>
    <property type="molecule type" value="Genomic_DNA"/>
</dbReference>